<organism evidence="2 3">
    <name type="scientific">Thermococcus indicus</name>
    <dbReference type="NCBI Taxonomy" id="2586643"/>
    <lineage>
        <taxon>Archaea</taxon>
        <taxon>Methanobacteriati</taxon>
        <taxon>Methanobacteriota</taxon>
        <taxon>Thermococci</taxon>
        <taxon>Thermococcales</taxon>
        <taxon>Thermococcaceae</taxon>
        <taxon>Thermococcus</taxon>
    </lineage>
</organism>
<evidence type="ECO:0000313" key="3">
    <source>
        <dbReference type="Proteomes" id="UP000306007"/>
    </source>
</evidence>
<dbReference type="EMBL" id="CP040846">
    <property type="protein sequence ID" value="QDA32375.1"/>
    <property type="molecule type" value="Genomic_DNA"/>
</dbReference>
<gene>
    <name evidence="2" type="ORF">FH039_06120</name>
</gene>
<dbReference type="Proteomes" id="UP000306007">
    <property type="component" value="Chromosome"/>
</dbReference>
<evidence type="ECO:0000313" key="2">
    <source>
        <dbReference type="EMBL" id="QDA32375.1"/>
    </source>
</evidence>
<dbReference type="KEGG" id="tic:FH039_06120"/>
<feature type="region of interest" description="Disordered" evidence="1">
    <location>
        <begin position="130"/>
        <end position="172"/>
    </location>
</feature>
<protein>
    <submittedName>
        <fullName evidence="2">Uncharacterized protein</fullName>
    </submittedName>
</protein>
<evidence type="ECO:0000256" key="1">
    <source>
        <dbReference type="SAM" id="MobiDB-lite"/>
    </source>
</evidence>
<name>A0A4Y5SNS5_9EURY</name>
<dbReference type="AlphaFoldDB" id="A0A4Y5SNS5"/>
<keyword evidence="3" id="KW-1185">Reference proteome</keyword>
<reference evidence="2 3" key="1">
    <citation type="submission" date="2019-06" db="EMBL/GenBank/DDBJ databases">
        <title>Thermococcus indicus sp. nov., a Fe(III)-reducing hyperthermophilic archaeon isolated from the Onnuri vent field of the Central Indian Ocean ridge.</title>
        <authorList>
            <person name="Lim J.K."/>
            <person name="Kim Y.J."/>
            <person name="Kwon K.K."/>
        </authorList>
    </citation>
    <scope>NUCLEOTIDE SEQUENCE [LARGE SCALE GENOMIC DNA]</scope>
    <source>
        <strain evidence="2 3">IOH1</strain>
    </source>
</reference>
<dbReference type="GeneID" id="40474742"/>
<proteinExistence type="predicted"/>
<dbReference type="RefSeq" id="WP_139681689.1">
    <property type="nucleotide sequence ID" value="NZ_CP040846.1"/>
</dbReference>
<sequence>MQLPDKGPSMENVVATSAGDLGALVQKALSQGNGAFLKIFARSAEGKYYITVLLDRSKVLAAECLVIDTKQNLSGEEAIRVLKSSIGKPMVVDVYILDELELKLSVADNIDAYTQTPKVPLGELFKVLSEGPPGEPAERKAAMAATSQATPEPQPPVVEAEKPRPAPTPAGKPEVVVNLTGGSIPEKAFQVYAEDLLKEAKRIKGLTINRIEFDASVGEGVVYLNVHIYGNSTGDSRDIEVAEKRMLHAVSKYAPVLLREAEIKPIIRDVCIIIDGQELKPQEIVDRDKKKTGNVTKDGRISLSVLEDVWPYFSAYARTVVTEIESAGIKIDKAHFDIRGRKEFEINLSLVVETGMSKDAVQRVVKDVVSRHARELGRTLKRYITVHNIEVETVSKASPSGSAAAPVAVETSGKAAEIIAKKKLLEKEVEQLLKQAGIDELSVLTEEKKKESEETMLKSRIEPAVETLKNRVHAELKLVPRVTFKWLKLNHEIKGSTVYVDIEASFLRENVGGLFGSFSGVSDEKIKQDIAATIQRVIKDVSREYGISMKVRRLNVIIR</sequence>
<accession>A0A4Y5SNS5</accession>
<dbReference type="OrthoDB" id="86210at2157"/>